<organism evidence="6 7">
    <name type="scientific">Streptomyces microflavus</name>
    <name type="common">Streptomyces lipmanii</name>
    <dbReference type="NCBI Taxonomy" id="1919"/>
    <lineage>
        <taxon>Bacteria</taxon>
        <taxon>Bacillati</taxon>
        <taxon>Actinomycetota</taxon>
        <taxon>Actinomycetes</taxon>
        <taxon>Kitasatosporales</taxon>
        <taxon>Streptomycetaceae</taxon>
        <taxon>Streptomyces</taxon>
    </lineage>
</organism>
<evidence type="ECO:0000256" key="5">
    <source>
        <dbReference type="ARBA" id="ARBA00023136"/>
    </source>
</evidence>
<dbReference type="GO" id="GO:0022857">
    <property type="term" value="F:transmembrane transporter activity"/>
    <property type="evidence" value="ECO:0007669"/>
    <property type="project" value="InterPro"/>
</dbReference>
<dbReference type="AlphaFoldDB" id="A0A6N9V9L4"/>
<dbReference type="PANTHER" id="PTHR32196">
    <property type="entry name" value="ABC TRANSPORTER PERMEASE PROTEIN YPHD-RELATED-RELATED"/>
    <property type="match status" value="1"/>
</dbReference>
<keyword evidence="5" id="KW-0472">Membrane</keyword>
<dbReference type="EMBL" id="JAAGME010000538">
    <property type="protein sequence ID" value="NEB67928.1"/>
    <property type="molecule type" value="Genomic_DNA"/>
</dbReference>
<dbReference type="Proteomes" id="UP000471648">
    <property type="component" value="Unassembled WGS sequence"/>
</dbReference>
<comment type="subcellular location">
    <subcellularLocation>
        <location evidence="1">Cell membrane</location>
        <topology evidence="1">Multi-pass membrane protein</topology>
    </subcellularLocation>
</comment>
<protein>
    <submittedName>
        <fullName evidence="6">ABC transporter permease</fullName>
    </submittedName>
</protein>
<reference evidence="6 7" key="1">
    <citation type="submission" date="2020-01" db="EMBL/GenBank/DDBJ databases">
        <title>Insect and environment-associated Actinomycetes.</title>
        <authorList>
            <person name="Currrie C."/>
            <person name="Chevrette M."/>
            <person name="Carlson C."/>
            <person name="Stubbendieck R."/>
            <person name="Wendt-Pienkowski E."/>
        </authorList>
    </citation>
    <scope>NUCLEOTIDE SEQUENCE [LARGE SCALE GENOMIC DNA]</scope>
    <source>
        <strain evidence="6 7">SID14438</strain>
    </source>
</reference>
<evidence type="ECO:0000256" key="2">
    <source>
        <dbReference type="ARBA" id="ARBA00022475"/>
    </source>
</evidence>
<dbReference type="Pfam" id="PF02653">
    <property type="entry name" value="BPD_transp_2"/>
    <property type="match status" value="1"/>
</dbReference>
<accession>A0A6N9V9L4</accession>
<evidence type="ECO:0000256" key="1">
    <source>
        <dbReference type="ARBA" id="ARBA00004651"/>
    </source>
</evidence>
<gene>
    <name evidence="6" type="ORF">G3I39_12855</name>
</gene>
<proteinExistence type="predicted"/>
<evidence type="ECO:0000256" key="3">
    <source>
        <dbReference type="ARBA" id="ARBA00022692"/>
    </source>
</evidence>
<keyword evidence="2" id="KW-1003">Cell membrane</keyword>
<sequence length="96" mass="9846">MHRLLHAREAGVFAALVLLFLLGTVLSPTFAQSGNLLSVGQQIAQLGIMAVGATFVILNGEIDLSVGSTYALSAISTGMLISDGWSWAAAMAVGLA</sequence>
<feature type="non-terminal residue" evidence="6">
    <location>
        <position position="96"/>
    </location>
</feature>
<keyword evidence="3" id="KW-0812">Transmembrane</keyword>
<dbReference type="GO" id="GO:0005886">
    <property type="term" value="C:plasma membrane"/>
    <property type="evidence" value="ECO:0007669"/>
    <property type="project" value="UniProtKB-SubCell"/>
</dbReference>
<comment type="caution">
    <text evidence="6">The sequence shown here is derived from an EMBL/GenBank/DDBJ whole genome shotgun (WGS) entry which is preliminary data.</text>
</comment>
<evidence type="ECO:0000313" key="6">
    <source>
        <dbReference type="EMBL" id="NEB67928.1"/>
    </source>
</evidence>
<dbReference type="InterPro" id="IPR001851">
    <property type="entry name" value="ABC_transp_permease"/>
</dbReference>
<evidence type="ECO:0000313" key="7">
    <source>
        <dbReference type="Proteomes" id="UP000471648"/>
    </source>
</evidence>
<name>A0A6N9V9L4_STRMI</name>
<evidence type="ECO:0000256" key="4">
    <source>
        <dbReference type="ARBA" id="ARBA00022989"/>
    </source>
</evidence>
<keyword evidence="4" id="KW-1133">Transmembrane helix</keyword>